<evidence type="ECO:0000256" key="1">
    <source>
        <dbReference type="ARBA" id="ARBA00004834"/>
    </source>
</evidence>
<dbReference type="InterPro" id="IPR023296">
    <property type="entry name" value="Glyco_hydro_beta-prop_sf"/>
</dbReference>
<dbReference type="CDD" id="cd18616">
    <property type="entry name" value="GH43_ABN-like"/>
    <property type="match status" value="1"/>
</dbReference>
<feature type="site" description="Important for catalytic activity, responsible for pKa modulation of the active site Glu and correct orientation of both the proton donor and substrate" evidence="5">
    <location>
        <position position="183"/>
    </location>
</feature>
<keyword evidence="3 6" id="KW-0378">Hydrolase</keyword>
<dbReference type="PANTHER" id="PTHR43301:SF3">
    <property type="entry name" value="ARABINAN ENDO-1,5-ALPHA-L-ARABINOSIDASE A-RELATED"/>
    <property type="match status" value="1"/>
</dbReference>
<name>A0A4Q6XHF7_9SPHI</name>
<dbReference type="GO" id="GO:0005975">
    <property type="term" value="P:carbohydrate metabolic process"/>
    <property type="evidence" value="ECO:0007669"/>
    <property type="project" value="InterPro"/>
</dbReference>
<reference evidence="9 10" key="1">
    <citation type="submission" date="2019-02" db="EMBL/GenBank/DDBJ databases">
        <authorList>
            <person name="Li Y."/>
        </authorList>
    </citation>
    <scope>NUCLEOTIDE SEQUENCE [LARGE SCALE GENOMIC DNA]</scope>
    <source>
        <strain evidence="9 10">30C10-4-7</strain>
    </source>
</reference>
<evidence type="ECO:0000256" key="8">
    <source>
        <dbReference type="SAM" id="SignalP"/>
    </source>
</evidence>
<dbReference type="RefSeq" id="WP_130141273.1">
    <property type="nucleotide sequence ID" value="NZ_SGIT01000002.1"/>
</dbReference>
<dbReference type="EMBL" id="SGIT01000002">
    <property type="protein sequence ID" value="RZF59351.1"/>
    <property type="molecule type" value="Genomic_DNA"/>
</dbReference>
<keyword evidence="4 6" id="KW-0326">Glycosidase</keyword>
<keyword evidence="10" id="KW-1185">Reference proteome</keyword>
<dbReference type="GO" id="GO:0004553">
    <property type="term" value="F:hydrolase activity, hydrolyzing O-glycosyl compounds"/>
    <property type="evidence" value="ECO:0007669"/>
    <property type="project" value="InterPro"/>
</dbReference>
<organism evidence="9 10">
    <name type="scientific">Sphingobacterium corticibacterium</name>
    <dbReference type="NCBI Taxonomy" id="2484746"/>
    <lineage>
        <taxon>Bacteria</taxon>
        <taxon>Pseudomonadati</taxon>
        <taxon>Bacteroidota</taxon>
        <taxon>Sphingobacteriia</taxon>
        <taxon>Sphingobacteriales</taxon>
        <taxon>Sphingobacteriaceae</taxon>
        <taxon>Sphingobacterium</taxon>
    </lineage>
</organism>
<feature type="signal peptide" evidence="8">
    <location>
        <begin position="1"/>
        <end position="22"/>
    </location>
</feature>
<evidence type="ECO:0000256" key="5">
    <source>
        <dbReference type="PIRSR" id="PIRSR606710-2"/>
    </source>
</evidence>
<comment type="pathway">
    <text evidence="1">Glycan metabolism; L-arabinan degradation.</text>
</comment>
<sequence>MRNRHLKYGILLAITACLIGCAKGSSPDNKEEKPPEPEEEPKEEVSGNYTNPVFEPILADPTVARDPSTGIFYAIGTSDDWGDGKGHRLMPVLKSTDLVNWTIVGDAFISKPAWKKERAAESSLWAGDLAKVNGMYHLYYSYSAWADANPAIGLATSPSPAAPFADQGKLFFTSEIGVPNSIDPLYWEEGEKKYLFWGSYSNASNQGTYGIELSADGKSVPDLSKKFKIAAGDFEAVVLHKRDGYYYFFGSRGHCCDGAASTYHVRIARSTTLAGPYLDKDGKDIRERGNGTLFLQGNDMYAGPGHNARLIADDEGTDWFIYHAIDKEKAKVSSGATRRVLMLDKVTWTDGWPVIEGSSPSVTEKPAPVFKKK</sequence>
<accession>A0A4Q6XHF7</accession>
<dbReference type="InterPro" id="IPR050727">
    <property type="entry name" value="GH43_arabinanases"/>
</dbReference>
<keyword evidence="8" id="KW-0732">Signal</keyword>
<evidence type="ECO:0000256" key="2">
    <source>
        <dbReference type="ARBA" id="ARBA00009865"/>
    </source>
</evidence>
<comment type="similarity">
    <text evidence="2 6">Belongs to the glycosyl hydrolase 43 family.</text>
</comment>
<dbReference type="AlphaFoldDB" id="A0A4Q6XHF7"/>
<gene>
    <name evidence="9" type="ORF">EWE74_09205</name>
</gene>
<dbReference type="SUPFAM" id="SSF75005">
    <property type="entry name" value="Arabinanase/levansucrase/invertase"/>
    <property type="match status" value="1"/>
</dbReference>
<dbReference type="Proteomes" id="UP000292855">
    <property type="component" value="Unassembled WGS sequence"/>
</dbReference>
<evidence type="ECO:0000256" key="6">
    <source>
        <dbReference type="RuleBase" id="RU361187"/>
    </source>
</evidence>
<evidence type="ECO:0000256" key="3">
    <source>
        <dbReference type="ARBA" id="ARBA00022801"/>
    </source>
</evidence>
<evidence type="ECO:0000313" key="10">
    <source>
        <dbReference type="Proteomes" id="UP000292855"/>
    </source>
</evidence>
<feature type="region of interest" description="Disordered" evidence="7">
    <location>
        <begin position="24"/>
        <end position="50"/>
    </location>
</feature>
<evidence type="ECO:0000313" key="9">
    <source>
        <dbReference type="EMBL" id="RZF59351.1"/>
    </source>
</evidence>
<evidence type="ECO:0000256" key="7">
    <source>
        <dbReference type="SAM" id="MobiDB-lite"/>
    </source>
</evidence>
<feature type="chain" id="PRO_5020941289" evidence="8">
    <location>
        <begin position="23"/>
        <end position="373"/>
    </location>
</feature>
<dbReference type="InterPro" id="IPR006710">
    <property type="entry name" value="Glyco_hydro_43"/>
</dbReference>
<proteinExistence type="inferred from homology"/>
<dbReference type="Pfam" id="PF04616">
    <property type="entry name" value="Glyco_hydro_43"/>
    <property type="match status" value="1"/>
</dbReference>
<dbReference type="Gene3D" id="2.115.10.20">
    <property type="entry name" value="Glycosyl hydrolase domain, family 43"/>
    <property type="match status" value="1"/>
</dbReference>
<evidence type="ECO:0000256" key="4">
    <source>
        <dbReference type="ARBA" id="ARBA00023295"/>
    </source>
</evidence>
<protein>
    <submittedName>
        <fullName evidence="9">Arabinan endo-1,5-alpha-L-arabinosidase</fullName>
    </submittedName>
</protein>
<dbReference type="OrthoDB" id="9801455at2"/>
<dbReference type="PANTHER" id="PTHR43301">
    <property type="entry name" value="ARABINAN ENDO-1,5-ALPHA-L-ARABINOSIDASE"/>
    <property type="match status" value="1"/>
</dbReference>
<comment type="caution">
    <text evidence="9">The sequence shown here is derived from an EMBL/GenBank/DDBJ whole genome shotgun (WGS) entry which is preliminary data.</text>
</comment>